<dbReference type="OrthoDB" id="260231at2"/>
<accession>A0A1I1T207</accession>
<dbReference type="AlphaFoldDB" id="A0A1I1T207"/>
<feature type="domain" description="Metanogen output" evidence="1">
    <location>
        <begin position="26"/>
        <end position="155"/>
    </location>
</feature>
<evidence type="ECO:0000313" key="2">
    <source>
        <dbReference type="EMBL" id="SFD52682.1"/>
    </source>
</evidence>
<gene>
    <name evidence="2" type="ORF">SAMN04515678_101443</name>
</gene>
<reference evidence="2 3" key="1">
    <citation type="submission" date="2016-10" db="EMBL/GenBank/DDBJ databases">
        <authorList>
            <person name="Varghese N."/>
            <person name="Submissions S."/>
        </authorList>
    </citation>
    <scope>NUCLEOTIDE SEQUENCE [LARGE SCALE GENOMIC DNA]</scope>
    <source>
        <strain evidence="3">YIM D21,KCTC 23444,ACCC 10710</strain>
    </source>
</reference>
<evidence type="ECO:0000259" key="1">
    <source>
        <dbReference type="Pfam" id="PF18546"/>
    </source>
</evidence>
<sequence length="168" mass="18035">MQAVATFEDAPITRDRDVFVRELLSELATLLESGVGLEQTASYIARVGDRIGSEMNCEYVGAAGNGKLSVDQVAAALVDLKRRINGGFSVESIEEDCIVLVNTACPFGRYVNGRRSLCMMTSSVFGRLAADNLGYARVEIDEAIARGDPGCRVLVHLSPGDAGFEYHG</sequence>
<dbReference type="Proteomes" id="UP000325289">
    <property type="component" value="Unassembled WGS sequence"/>
</dbReference>
<protein>
    <recommendedName>
        <fullName evidence="1">Metanogen output domain-containing protein</fullName>
    </recommendedName>
</protein>
<name>A0A1I1T207_9RHOB</name>
<proteinExistence type="predicted"/>
<dbReference type="EMBL" id="FOMS01000001">
    <property type="protein sequence ID" value="SFD52682.1"/>
    <property type="molecule type" value="Genomic_DNA"/>
</dbReference>
<dbReference type="Pfam" id="PF18546">
    <property type="entry name" value="MetOD1"/>
    <property type="match status" value="1"/>
</dbReference>
<organism evidence="2 3">
    <name type="scientific">Roseivivax sediminis</name>
    <dbReference type="NCBI Taxonomy" id="936889"/>
    <lineage>
        <taxon>Bacteria</taxon>
        <taxon>Pseudomonadati</taxon>
        <taxon>Pseudomonadota</taxon>
        <taxon>Alphaproteobacteria</taxon>
        <taxon>Rhodobacterales</taxon>
        <taxon>Roseobacteraceae</taxon>
        <taxon>Roseivivax</taxon>
    </lineage>
</organism>
<dbReference type="RefSeq" id="WP_149754232.1">
    <property type="nucleotide sequence ID" value="NZ_FOMS01000001.1"/>
</dbReference>
<keyword evidence="3" id="KW-1185">Reference proteome</keyword>
<evidence type="ECO:0000313" key="3">
    <source>
        <dbReference type="Proteomes" id="UP000325289"/>
    </source>
</evidence>
<dbReference type="InterPro" id="IPR041359">
    <property type="entry name" value="MetOD1"/>
</dbReference>